<feature type="compositionally biased region" description="Low complexity" evidence="1">
    <location>
        <begin position="334"/>
        <end position="362"/>
    </location>
</feature>
<proteinExistence type="predicted"/>
<feature type="compositionally biased region" description="Low complexity" evidence="1">
    <location>
        <begin position="228"/>
        <end position="245"/>
    </location>
</feature>
<feature type="compositionally biased region" description="Low complexity" evidence="1">
    <location>
        <begin position="40"/>
        <end position="52"/>
    </location>
</feature>
<evidence type="ECO:0000256" key="1">
    <source>
        <dbReference type="SAM" id="MobiDB-lite"/>
    </source>
</evidence>
<dbReference type="WBParaSite" id="maker-uti_cns_0029572-snap-gene-0.1-mRNA-1">
    <property type="protein sequence ID" value="maker-uti_cns_0029572-snap-gene-0.1-mRNA-1"/>
    <property type="gene ID" value="maker-uti_cns_0029572-snap-gene-0.1"/>
</dbReference>
<protein>
    <submittedName>
        <fullName evidence="3">Vegetative cell wall protein gp1-like</fullName>
    </submittedName>
</protein>
<feature type="compositionally biased region" description="Polar residues" evidence="1">
    <location>
        <begin position="315"/>
        <end position="325"/>
    </location>
</feature>
<evidence type="ECO:0000313" key="2">
    <source>
        <dbReference type="Proteomes" id="UP000095280"/>
    </source>
</evidence>
<keyword evidence="2" id="KW-1185">Reference proteome</keyword>
<feature type="region of interest" description="Disordered" evidence="1">
    <location>
        <begin position="32"/>
        <end position="65"/>
    </location>
</feature>
<reference evidence="3" key="1">
    <citation type="submission" date="2016-11" db="UniProtKB">
        <authorList>
            <consortium name="WormBaseParasite"/>
        </authorList>
    </citation>
    <scope>IDENTIFICATION</scope>
</reference>
<accession>A0A1I8IZ20</accession>
<organism evidence="2 3">
    <name type="scientific">Macrostomum lignano</name>
    <dbReference type="NCBI Taxonomy" id="282301"/>
    <lineage>
        <taxon>Eukaryota</taxon>
        <taxon>Metazoa</taxon>
        <taxon>Spiralia</taxon>
        <taxon>Lophotrochozoa</taxon>
        <taxon>Platyhelminthes</taxon>
        <taxon>Rhabditophora</taxon>
        <taxon>Macrostomorpha</taxon>
        <taxon>Macrostomida</taxon>
        <taxon>Macrostomidae</taxon>
        <taxon>Macrostomum</taxon>
    </lineage>
</organism>
<dbReference type="Proteomes" id="UP000095280">
    <property type="component" value="Unplaced"/>
</dbReference>
<feature type="compositionally biased region" description="Low complexity" evidence="1">
    <location>
        <begin position="370"/>
        <end position="380"/>
    </location>
</feature>
<dbReference type="AlphaFoldDB" id="A0A1I8IZ20"/>
<evidence type="ECO:0000313" key="3">
    <source>
        <dbReference type="WBParaSite" id="maker-uti_cns_0029572-snap-gene-0.1-mRNA-1"/>
    </source>
</evidence>
<feature type="region of interest" description="Disordered" evidence="1">
    <location>
        <begin position="297"/>
        <end position="380"/>
    </location>
</feature>
<feature type="region of interest" description="Disordered" evidence="1">
    <location>
        <begin position="228"/>
        <end position="259"/>
    </location>
</feature>
<sequence>MTIRRAAARPRVASPLAARGCWAAPCGGHQRQPAVPPHQPAAGAPAAAPGEPSGTRLTWPAGRSPCTATRCPATGPWRTGRSAACRRLRRARRTACARTPCTCACPTTWPWPWPTRCACTTSRWPDRPSAAPRPGTRGGALGRLHDQQLSAFTSETLSMSEPEPLGHACGRPCSASTRTSARLRSPGQAPLASTARCSAWRCPAAWAPWRCWSRCRPTASTCCTLATAPPSSAAATTSCGTRTSSPKSTEPTIPPSSSASCAPIRSASATSFGAPTCCAPPAACCSCPPPTTPCRSTTTPRLTSPPSPTSPRSRLQATTGSSSWPPTACGTTCRPRTLSPLSEPPSTAAPSASAEAAAAAAATRKKSRRAGAAAPTLPRC</sequence>
<name>A0A1I8IZ20_9PLAT</name>